<dbReference type="AlphaFoldDB" id="A0AAU8DM82"/>
<proteinExistence type="predicted"/>
<dbReference type="InterPro" id="IPR009097">
    <property type="entry name" value="Cyclic_Pdiesterase"/>
</dbReference>
<dbReference type="SUPFAM" id="SSF55144">
    <property type="entry name" value="LigT-like"/>
    <property type="match status" value="1"/>
</dbReference>
<dbReference type="Pfam" id="PF13563">
    <property type="entry name" value="2_5_RNA_ligase2"/>
    <property type="match status" value="1"/>
</dbReference>
<evidence type="ECO:0000313" key="1">
    <source>
        <dbReference type="EMBL" id="XCG62876.1"/>
    </source>
</evidence>
<keyword evidence="1" id="KW-0436">Ligase</keyword>
<protein>
    <submittedName>
        <fullName evidence="1">2'-5' RNA ligase family protein</fullName>
    </submittedName>
</protein>
<accession>A0AAU8DM82</accession>
<organism evidence="1">
    <name type="scientific">Nakamurella sp. A5-74</name>
    <dbReference type="NCBI Taxonomy" id="3158264"/>
    <lineage>
        <taxon>Bacteria</taxon>
        <taxon>Bacillati</taxon>
        <taxon>Actinomycetota</taxon>
        <taxon>Actinomycetes</taxon>
        <taxon>Nakamurellales</taxon>
        <taxon>Nakamurellaceae</taxon>
        <taxon>Nakamurella</taxon>
    </lineage>
</organism>
<name>A0AAU8DM82_9ACTN</name>
<dbReference type="EMBL" id="CP159218">
    <property type="protein sequence ID" value="XCG62876.1"/>
    <property type="molecule type" value="Genomic_DNA"/>
</dbReference>
<dbReference type="GO" id="GO:0016874">
    <property type="term" value="F:ligase activity"/>
    <property type="evidence" value="ECO:0007669"/>
    <property type="project" value="UniProtKB-KW"/>
</dbReference>
<reference evidence="1" key="1">
    <citation type="submission" date="2024-05" db="EMBL/GenBank/DDBJ databases">
        <authorList>
            <person name="Cai S.Y."/>
            <person name="Jin L.M."/>
            <person name="Li H.R."/>
        </authorList>
    </citation>
    <scope>NUCLEOTIDE SEQUENCE</scope>
    <source>
        <strain evidence="1">A5-74</strain>
    </source>
</reference>
<gene>
    <name evidence="1" type="ORF">ABLG96_16880</name>
</gene>
<sequence>MSLVGAIFPDADLTEVEQFRVQWDPLADSVAAHITIVFPFSEVNDLEALRTLSMEPFPVRFGTPSLWEGEYLFLTADVGDEHIVDLHRRSYGALQLPLPADFVPHMTIGRRPAGSEAKHMLARATGLVVEGWARSMTIYRRHLDGRRTFECTVGDGPSSAAGLRDRGLPSG</sequence>
<dbReference type="Gene3D" id="3.90.1140.10">
    <property type="entry name" value="Cyclic phosphodiesterase"/>
    <property type="match status" value="1"/>
</dbReference>
<dbReference type="RefSeq" id="WP_353648491.1">
    <property type="nucleotide sequence ID" value="NZ_CP159218.1"/>
</dbReference>